<feature type="transmembrane region" description="Helical" evidence="1">
    <location>
        <begin position="48"/>
        <end position="70"/>
    </location>
</feature>
<dbReference type="Proteomes" id="UP000029878">
    <property type="component" value="Unassembled WGS sequence"/>
</dbReference>
<reference evidence="2 3" key="1">
    <citation type="journal article" date="2014" name="Genome Announc.">
        <title>Draft genome sequences of eight enterohepatic helicobacter species isolated from both laboratory and wild rodents.</title>
        <authorList>
            <person name="Sheh A."/>
            <person name="Shen Z."/>
            <person name="Fox J.G."/>
        </authorList>
    </citation>
    <scope>NUCLEOTIDE SEQUENCE [LARGE SCALE GENOMIC DNA]</scope>
    <source>
        <strain evidence="2 3">ATCC 700114</strain>
    </source>
</reference>
<gene>
    <name evidence="2" type="ORF">LS81_003010</name>
</gene>
<evidence type="ECO:0000256" key="1">
    <source>
        <dbReference type="SAM" id="Phobius"/>
    </source>
</evidence>
<keyword evidence="1" id="KW-1133">Transmembrane helix</keyword>
<evidence type="ECO:0000313" key="3">
    <source>
        <dbReference type="Proteomes" id="UP000029878"/>
    </source>
</evidence>
<proteinExistence type="predicted"/>
<comment type="caution">
    <text evidence="2">The sequence shown here is derived from an EMBL/GenBank/DDBJ whole genome shotgun (WGS) entry which is preliminary data.</text>
</comment>
<accession>A0A4U8SDR2</accession>
<organism evidence="2 3">
    <name type="scientific">Helicobacter trogontum</name>
    <dbReference type="NCBI Taxonomy" id="50960"/>
    <lineage>
        <taxon>Bacteria</taxon>
        <taxon>Pseudomonadati</taxon>
        <taxon>Campylobacterota</taxon>
        <taxon>Epsilonproteobacteria</taxon>
        <taxon>Campylobacterales</taxon>
        <taxon>Helicobacteraceae</taxon>
        <taxon>Helicobacter</taxon>
    </lineage>
</organism>
<dbReference type="RefSeq" id="WP_034344467.1">
    <property type="nucleotide sequence ID" value="NZ_FZNG01000027.1"/>
</dbReference>
<keyword evidence="1" id="KW-0812">Transmembrane</keyword>
<sequence>MRDIDSKTYFIIMWIVRFGVRFLDFRISKIHACIVARFWSKSFVESRFYNYSICITLFALVFISLVLLSIHKGI</sequence>
<dbReference type="AlphaFoldDB" id="A0A4U8SDR2"/>
<evidence type="ECO:0000313" key="2">
    <source>
        <dbReference type="EMBL" id="TLD84187.1"/>
    </source>
</evidence>
<dbReference type="EMBL" id="JRPL02000004">
    <property type="protein sequence ID" value="TLD84187.1"/>
    <property type="molecule type" value="Genomic_DNA"/>
</dbReference>
<keyword evidence="1" id="KW-0472">Membrane</keyword>
<protein>
    <submittedName>
        <fullName evidence="2">Uncharacterized protein</fullName>
    </submittedName>
</protein>
<name>A0A4U8SDR2_9HELI</name>